<evidence type="ECO:0000313" key="10">
    <source>
        <dbReference type="EMBL" id="GBF99974.1"/>
    </source>
</evidence>
<dbReference type="InterPro" id="IPR038253">
    <property type="entry name" value="SRP68_N_sf"/>
</dbReference>
<dbReference type="Proteomes" id="UP000247498">
    <property type="component" value="Unassembled WGS sequence"/>
</dbReference>
<comment type="caution">
    <text evidence="10">The sequence shown here is derived from an EMBL/GenBank/DDBJ whole genome shotgun (WGS) entry which is preliminary data.</text>
</comment>
<comment type="subcellular location">
    <subcellularLocation>
        <location evidence="1">Cytoplasm</location>
    </subcellularLocation>
    <subcellularLocation>
        <location evidence="2">Nucleus</location>
        <location evidence="2">Nucleolus</location>
    </subcellularLocation>
</comment>
<comment type="similarity">
    <text evidence="3">Belongs to the SRP68 family.</text>
</comment>
<proteinExistence type="inferred from homology"/>
<dbReference type="GO" id="GO:0005786">
    <property type="term" value="C:signal recognition particle, endoplasmic reticulum targeting"/>
    <property type="evidence" value="ECO:0007669"/>
    <property type="project" value="UniProtKB-KW"/>
</dbReference>
<dbReference type="GO" id="GO:0005047">
    <property type="term" value="F:signal recognition particle binding"/>
    <property type="evidence" value="ECO:0007669"/>
    <property type="project" value="InterPro"/>
</dbReference>
<dbReference type="AlphaFoldDB" id="A0A2V0PJJ6"/>
<dbReference type="GO" id="GO:0006614">
    <property type="term" value="P:SRP-dependent cotranslational protein targeting to membrane"/>
    <property type="evidence" value="ECO:0007669"/>
    <property type="project" value="InterPro"/>
</dbReference>
<dbReference type="EMBL" id="BDRX01000183">
    <property type="protein sequence ID" value="GBF99974.1"/>
    <property type="molecule type" value="Genomic_DNA"/>
</dbReference>
<dbReference type="Gene3D" id="1.10.3450.40">
    <property type="entry name" value="Signal recognition particle, SRP68 subunit, RNA-binding domain"/>
    <property type="match status" value="1"/>
</dbReference>
<evidence type="ECO:0000256" key="6">
    <source>
        <dbReference type="ARBA" id="ARBA00023135"/>
    </source>
</evidence>
<dbReference type="GO" id="GO:0030942">
    <property type="term" value="F:endoplasmic reticulum signal peptide binding"/>
    <property type="evidence" value="ECO:0007669"/>
    <property type="project" value="InterPro"/>
</dbReference>
<keyword evidence="7" id="KW-0539">Nucleus</keyword>
<sequence length="148" mass="16811">MEVDKPAGGEVGGEAAPQQPISLNILATIRPAQQQNGLKHGDYGRYRVFCARRLRTLYKGLKFLHGRGRYQKRRLEVAMITDARWLMIPLLSAERAWAQAMEIKADNEDRKTAARRHHGIRRLAKASQWAAELARFTSGWRHPQRAGG</sequence>
<evidence type="ECO:0000256" key="3">
    <source>
        <dbReference type="ARBA" id="ARBA00009352"/>
    </source>
</evidence>
<evidence type="ECO:0000256" key="8">
    <source>
        <dbReference type="ARBA" id="ARBA00023274"/>
    </source>
</evidence>
<protein>
    <recommendedName>
        <fullName evidence="9">Signal recognition particle subunit SRP68</fullName>
    </recommendedName>
</protein>
<reference evidence="10 11" key="1">
    <citation type="journal article" date="2018" name="Sci. Rep.">
        <title>Raphidocelis subcapitata (=Pseudokirchneriella subcapitata) provides an insight into genome evolution and environmental adaptations in the Sphaeropleales.</title>
        <authorList>
            <person name="Suzuki S."/>
            <person name="Yamaguchi H."/>
            <person name="Nakajima N."/>
            <person name="Kawachi M."/>
        </authorList>
    </citation>
    <scope>NUCLEOTIDE SEQUENCE [LARGE SCALE GENOMIC DNA]</scope>
    <source>
        <strain evidence="10 11">NIES-35</strain>
    </source>
</reference>
<evidence type="ECO:0000256" key="1">
    <source>
        <dbReference type="ARBA" id="ARBA00004496"/>
    </source>
</evidence>
<organism evidence="10 11">
    <name type="scientific">Raphidocelis subcapitata</name>
    <dbReference type="NCBI Taxonomy" id="307507"/>
    <lineage>
        <taxon>Eukaryota</taxon>
        <taxon>Viridiplantae</taxon>
        <taxon>Chlorophyta</taxon>
        <taxon>core chlorophytes</taxon>
        <taxon>Chlorophyceae</taxon>
        <taxon>CS clade</taxon>
        <taxon>Sphaeropleales</taxon>
        <taxon>Selenastraceae</taxon>
        <taxon>Raphidocelis</taxon>
    </lineage>
</organism>
<evidence type="ECO:0000256" key="5">
    <source>
        <dbReference type="ARBA" id="ARBA00022884"/>
    </source>
</evidence>
<evidence type="ECO:0000313" key="11">
    <source>
        <dbReference type="Proteomes" id="UP000247498"/>
    </source>
</evidence>
<name>A0A2V0PJJ6_9CHLO</name>
<dbReference type="PANTHER" id="PTHR12860">
    <property type="entry name" value="SIGNAL RECOGNITION PARTICLE 68 KDA PROTEIN"/>
    <property type="match status" value="1"/>
</dbReference>
<keyword evidence="5" id="KW-0694">RNA-binding</keyword>
<dbReference type="Pfam" id="PF16969">
    <property type="entry name" value="SRP68"/>
    <property type="match status" value="1"/>
</dbReference>
<dbReference type="InParanoid" id="A0A2V0PJJ6"/>
<evidence type="ECO:0000256" key="9">
    <source>
        <dbReference type="ARBA" id="ARBA00029498"/>
    </source>
</evidence>
<keyword evidence="4" id="KW-0963">Cytoplasm</keyword>
<dbReference type="GO" id="GO:0005730">
    <property type="term" value="C:nucleolus"/>
    <property type="evidence" value="ECO:0007669"/>
    <property type="project" value="UniProtKB-SubCell"/>
</dbReference>
<evidence type="ECO:0000256" key="2">
    <source>
        <dbReference type="ARBA" id="ARBA00004604"/>
    </source>
</evidence>
<dbReference type="PANTHER" id="PTHR12860:SF0">
    <property type="entry name" value="SIGNAL RECOGNITION PARTICLE SUBUNIT SRP68"/>
    <property type="match status" value="1"/>
</dbReference>
<evidence type="ECO:0000256" key="4">
    <source>
        <dbReference type="ARBA" id="ARBA00022490"/>
    </source>
</evidence>
<dbReference type="OrthoDB" id="10255118at2759"/>
<accession>A0A2V0PJJ6</accession>
<dbReference type="STRING" id="307507.A0A2V0PJJ6"/>
<keyword evidence="6" id="KW-0733">Signal recognition particle</keyword>
<gene>
    <name evidence="10" type="ORF">Rsub_12667</name>
</gene>
<keyword evidence="11" id="KW-1185">Reference proteome</keyword>
<dbReference type="InterPro" id="IPR026258">
    <property type="entry name" value="SRP68"/>
</dbReference>
<evidence type="ECO:0000256" key="7">
    <source>
        <dbReference type="ARBA" id="ARBA00023242"/>
    </source>
</evidence>
<dbReference type="GO" id="GO:0008312">
    <property type="term" value="F:7S RNA binding"/>
    <property type="evidence" value="ECO:0007669"/>
    <property type="project" value="InterPro"/>
</dbReference>
<keyword evidence="8" id="KW-0687">Ribonucleoprotein</keyword>